<reference evidence="1 2" key="1">
    <citation type="journal article" date="2016" name="Nat. Commun.">
        <title>Extremotolerant tardigrade genome and improved radiotolerance of human cultured cells by tardigrade-unique protein.</title>
        <authorList>
            <person name="Hashimoto T."/>
            <person name="Horikawa D.D."/>
            <person name="Saito Y."/>
            <person name="Kuwahara H."/>
            <person name="Kozuka-Hata H."/>
            <person name="Shin-I T."/>
            <person name="Minakuchi Y."/>
            <person name="Ohishi K."/>
            <person name="Motoyama A."/>
            <person name="Aizu T."/>
            <person name="Enomoto A."/>
            <person name="Kondo K."/>
            <person name="Tanaka S."/>
            <person name="Hara Y."/>
            <person name="Koshikawa S."/>
            <person name="Sagara H."/>
            <person name="Miura T."/>
            <person name="Yokobori S."/>
            <person name="Miyagawa K."/>
            <person name="Suzuki Y."/>
            <person name="Kubo T."/>
            <person name="Oyama M."/>
            <person name="Kohara Y."/>
            <person name="Fujiyama A."/>
            <person name="Arakawa K."/>
            <person name="Katayama T."/>
            <person name="Toyoda A."/>
            <person name="Kunieda T."/>
        </authorList>
    </citation>
    <scope>NUCLEOTIDE SEQUENCE [LARGE SCALE GENOMIC DNA]</scope>
    <source>
        <strain evidence="1 2">YOKOZUNA-1</strain>
    </source>
</reference>
<dbReference type="STRING" id="947166.A0A1D1W3T0"/>
<comment type="caution">
    <text evidence="1">The sequence shown here is derived from an EMBL/GenBank/DDBJ whole genome shotgun (WGS) entry which is preliminary data.</text>
</comment>
<dbReference type="PANTHER" id="PTHR42861">
    <property type="entry name" value="CALCIUM-TRANSPORTING ATPASE"/>
    <property type="match status" value="1"/>
</dbReference>
<dbReference type="Proteomes" id="UP000186922">
    <property type="component" value="Unassembled WGS sequence"/>
</dbReference>
<dbReference type="InterPro" id="IPR023214">
    <property type="entry name" value="HAD_sf"/>
</dbReference>
<name>A0A1D1W3T0_RAMVA</name>
<organism evidence="1 2">
    <name type="scientific">Ramazzottius varieornatus</name>
    <name type="common">Water bear</name>
    <name type="synonym">Tardigrade</name>
    <dbReference type="NCBI Taxonomy" id="947166"/>
    <lineage>
        <taxon>Eukaryota</taxon>
        <taxon>Metazoa</taxon>
        <taxon>Ecdysozoa</taxon>
        <taxon>Tardigrada</taxon>
        <taxon>Eutardigrada</taxon>
        <taxon>Parachela</taxon>
        <taxon>Hypsibioidea</taxon>
        <taxon>Ramazzottiidae</taxon>
        <taxon>Ramazzottius</taxon>
    </lineage>
</organism>
<keyword evidence="2" id="KW-1185">Reference proteome</keyword>
<protein>
    <recommendedName>
        <fullName evidence="3">Cation-transporting P-type ATPase C-terminal domain-containing protein</fullName>
    </recommendedName>
</protein>
<dbReference type="Gene3D" id="3.40.50.1000">
    <property type="entry name" value="HAD superfamily/HAD-like"/>
    <property type="match status" value="1"/>
</dbReference>
<gene>
    <name evidence="1" type="primary">RvY_17250</name>
    <name evidence="1" type="synonym">RvY_17250.1</name>
    <name evidence="1" type="ORF">RvY_17250-1</name>
</gene>
<dbReference type="GO" id="GO:0005388">
    <property type="term" value="F:P-type calcium transporter activity"/>
    <property type="evidence" value="ECO:0007669"/>
    <property type="project" value="UniProtKB-EC"/>
</dbReference>
<dbReference type="OrthoDB" id="3352408at2759"/>
<evidence type="ECO:0008006" key="3">
    <source>
        <dbReference type="Google" id="ProtNLM"/>
    </source>
</evidence>
<proteinExistence type="predicted"/>
<accession>A0A1D1W3T0</accession>
<evidence type="ECO:0000313" key="1">
    <source>
        <dbReference type="EMBL" id="GAV07413.1"/>
    </source>
</evidence>
<dbReference type="PRINTS" id="PR00119">
    <property type="entry name" value="CATATPASE"/>
</dbReference>
<dbReference type="InterPro" id="IPR036412">
    <property type="entry name" value="HAD-like_sf"/>
</dbReference>
<sequence>MFARCSQTTFRAKKDRFRGRTQRLTGVYQRRENHDWPWCMWWVCWVSLGMLDPPRKEVVDAIVKCHHAGIRVIVITGDNKGLAETICRRIGVFTESESVEGSSAKTRTAKLQAVTILLMTGKIHRKSNWYPP</sequence>
<dbReference type="AlphaFoldDB" id="A0A1D1W3T0"/>
<dbReference type="SUPFAM" id="SSF56784">
    <property type="entry name" value="HAD-like"/>
    <property type="match status" value="1"/>
</dbReference>
<dbReference type="EMBL" id="BDGG01000015">
    <property type="protein sequence ID" value="GAV07413.1"/>
    <property type="molecule type" value="Genomic_DNA"/>
</dbReference>
<evidence type="ECO:0000313" key="2">
    <source>
        <dbReference type="Proteomes" id="UP000186922"/>
    </source>
</evidence>